<keyword evidence="4 7" id="KW-0812">Transmembrane</keyword>
<dbReference type="GO" id="GO:0016020">
    <property type="term" value="C:membrane"/>
    <property type="evidence" value="ECO:0007669"/>
    <property type="project" value="UniProtKB-SubCell"/>
</dbReference>
<evidence type="ECO:0000256" key="6">
    <source>
        <dbReference type="ARBA" id="ARBA00023136"/>
    </source>
</evidence>
<feature type="transmembrane region" description="Helical" evidence="7">
    <location>
        <begin position="66"/>
        <end position="84"/>
    </location>
</feature>
<evidence type="ECO:0000256" key="1">
    <source>
        <dbReference type="ARBA" id="ARBA00004141"/>
    </source>
</evidence>
<dbReference type="GO" id="GO:0055085">
    <property type="term" value="P:transmembrane transport"/>
    <property type="evidence" value="ECO:0007669"/>
    <property type="project" value="InterPro"/>
</dbReference>
<dbReference type="Proteomes" id="UP000251571">
    <property type="component" value="Unassembled WGS sequence"/>
</dbReference>
<accession>A0A2Y9B7G6</accession>
<dbReference type="EMBL" id="UETC01000016">
    <property type="protein sequence ID" value="SSA50927.1"/>
    <property type="molecule type" value="Genomic_DNA"/>
</dbReference>
<dbReference type="RefSeq" id="WP_109566123.1">
    <property type="nucleotide sequence ID" value="NZ_QGDJ01000016.1"/>
</dbReference>
<organism evidence="9 11">
    <name type="scientific">Jannaschia seohaensis</name>
    <dbReference type="NCBI Taxonomy" id="475081"/>
    <lineage>
        <taxon>Bacteria</taxon>
        <taxon>Pseudomonadati</taxon>
        <taxon>Pseudomonadota</taxon>
        <taxon>Alphaproteobacteria</taxon>
        <taxon>Rhodobacterales</taxon>
        <taxon>Roseobacteraceae</taxon>
        <taxon>Jannaschia</taxon>
    </lineage>
</organism>
<evidence type="ECO:0000256" key="7">
    <source>
        <dbReference type="SAM" id="Phobius"/>
    </source>
</evidence>
<evidence type="ECO:0000313" key="10">
    <source>
        <dbReference type="Proteomes" id="UP000245839"/>
    </source>
</evidence>
<evidence type="ECO:0000256" key="3">
    <source>
        <dbReference type="ARBA" id="ARBA00022475"/>
    </source>
</evidence>
<dbReference type="Proteomes" id="UP000245839">
    <property type="component" value="Unassembled WGS sequence"/>
</dbReference>
<name>A0A2Y9B7G6_9RHOB</name>
<evidence type="ECO:0000256" key="4">
    <source>
        <dbReference type="ARBA" id="ARBA00022692"/>
    </source>
</evidence>
<feature type="transmembrane region" description="Helical" evidence="7">
    <location>
        <begin position="96"/>
        <end position="119"/>
    </location>
</feature>
<evidence type="ECO:0000256" key="2">
    <source>
        <dbReference type="ARBA" id="ARBA00022448"/>
    </source>
</evidence>
<feature type="transmembrane region" description="Helical" evidence="7">
    <location>
        <begin position="125"/>
        <end position="146"/>
    </location>
</feature>
<proteinExistence type="predicted"/>
<dbReference type="PANTHER" id="PTHR36838">
    <property type="entry name" value="AUXIN EFFLUX CARRIER FAMILY PROTEIN"/>
    <property type="match status" value="1"/>
</dbReference>
<keyword evidence="3" id="KW-1003">Cell membrane</keyword>
<keyword evidence="6 7" id="KW-0472">Membrane</keyword>
<evidence type="ECO:0000313" key="11">
    <source>
        <dbReference type="Proteomes" id="UP000251571"/>
    </source>
</evidence>
<reference evidence="9 11" key="1">
    <citation type="submission" date="2016-10" db="EMBL/GenBank/DDBJ databases">
        <authorList>
            <person name="Cai Z."/>
        </authorList>
    </citation>
    <scope>NUCLEOTIDE SEQUENCE [LARGE SCALE GENOMIC DNA]</scope>
    <source>
        <strain evidence="9 11">DSM 25227</strain>
    </source>
</reference>
<feature type="transmembrane region" description="Helical" evidence="7">
    <location>
        <begin position="158"/>
        <end position="179"/>
    </location>
</feature>
<protein>
    <recommendedName>
        <fullName evidence="12">Malonate transporter</fullName>
    </recommendedName>
</protein>
<feature type="transmembrane region" description="Helical" evidence="7">
    <location>
        <begin position="6"/>
        <end position="27"/>
    </location>
</feature>
<dbReference type="Pfam" id="PF03547">
    <property type="entry name" value="Mem_trans"/>
    <property type="match status" value="1"/>
</dbReference>
<keyword evidence="10" id="KW-1185">Reference proteome</keyword>
<keyword evidence="5 7" id="KW-1133">Transmembrane helix</keyword>
<dbReference type="PANTHER" id="PTHR36838:SF3">
    <property type="entry name" value="TRANSPORTER AUXIN EFFLUX CARRIER EC FAMILY"/>
    <property type="match status" value="1"/>
</dbReference>
<evidence type="ECO:0000256" key="5">
    <source>
        <dbReference type="ARBA" id="ARBA00022989"/>
    </source>
</evidence>
<feature type="transmembrane region" description="Helical" evidence="7">
    <location>
        <begin position="39"/>
        <end position="60"/>
    </location>
</feature>
<feature type="transmembrane region" description="Helical" evidence="7">
    <location>
        <begin position="199"/>
        <end position="219"/>
    </location>
</feature>
<reference evidence="8 10" key="2">
    <citation type="submission" date="2018-03" db="EMBL/GenBank/DDBJ databases">
        <title>Genomic Encyclopedia of Archaeal and Bacterial Type Strains, Phase II (KMG-II): from individual species to whole genera.</title>
        <authorList>
            <person name="Goeker M."/>
        </authorList>
    </citation>
    <scope>NUCLEOTIDE SEQUENCE [LARGE SCALE GENOMIC DNA]</scope>
    <source>
        <strain evidence="8 10">DSM 25227</strain>
    </source>
</reference>
<comment type="subcellular location">
    <subcellularLocation>
        <location evidence="1">Membrane</location>
        <topology evidence="1">Multi-pass membrane protein</topology>
    </subcellularLocation>
</comment>
<dbReference type="OrthoDB" id="7362338at2"/>
<keyword evidence="2" id="KW-0813">Transport</keyword>
<dbReference type="InterPro" id="IPR004776">
    <property type="entry name" value="Mem_transp_PIN-like"/>
</dbReference>
<gene>
    <name evidence="8" type="ORF">BCF38_1164</name>
    <name evidence="9" type="ORF">SAMN05421539_1164</name>
</gene>
<feature type="transmembrane region" description="Helical" evidence="7">
    <location>
        <begin position="256"/>
        <end position="275"/>
    </location>
</feature>
<sequence>MLSVLADPILPVFAILAIGFALGRFGWMSVEEARLVNRLAMTVLIPIVLFDLLANAPYATFAPRALLVYVGVEAAVFASTVLVCRRLFGLPAGEAVILGFASIFTNNVFYGLPIAVLLYGEDGVLPIMTIIILDSTVAMGGTMIALQAIRQGSASPLAVLGIFWRTPALLAMLAGLAYGATGLRMPAPVLTFLDFNGEAAAPVALFALGVVLSSTRFGWDGAVAATVGIKLLLFPAAIALGLVLFAGGAGETGQRFVFGSAGPSGATAFSLALLYNVPTERIAQVLVWTSLLSLLTLAILA</sequence>
<evidence type="ECO:0000313" key="8">
    <source>
        <dbReference type="EMBL" id="PWJ12446.1"/>
    </source>
</evidence>
<feature type="transmembrane region" description="Helical" evidence="7">
    <location>
        <begin position="231"/>
        <end position="250"/>
    </location>
</feature>
<dbReference type="EMBL" id="QGDJ01000016">
    <property type="protein sequence ID" value="PWJ12446.1"/>
    <property type="molecule type" value="Genomic_DNA"/>
</dbReference>
<evidence type="ECO:0000313" key="9">
    <source>
        <dbReference type="EMBL" id="SSA50927.1"/>
    </source>
</evidence>
<evidence type="ECO:0008006" key="12">
    <source>
        <dbReference type="Google" id="ProtNLM"/>
    </source>
</evidence>
<dbReference type="AlphaFoldDB" id="A0A2Y9B7G6"/>
<feature type="transmembrane region" description="Helical" evidence="7">
    <location>
        <begin position="282"/>
        <end position="300"/>
    </location>
</feature>